<dbReference type="EMBL" id="CAFBLP010000012">
    <property type="protein sequence ID" value="CAB4869408.1"/>
    <property type="molecule type" value="Genomic_DNA"/>
</dbReference>
<proteinExistence type="predicted"/>
<evidence type="ECO:0000313" key="2">
    <source>
        <dbReference type="EMBL" id="CAB4869408.1"/>
    </source>
</evidence>
<evidence type="ECO:0000256" key="1">
    <source>
        <dbReference type="SAM" id="Phobius"/>
    </source>
</evidence>
<organism evidence="2">
    <name type="scientific">freshwater metagenome</name>
    <dbReference type="NCBI Taxonomy" id="449393"/>
    <lineage>
        <taxon>unclassified sequences</taxon>
        <taxon>metagenomes</taxon>
        <taxon>ecological metagenomes</taxon>
    </lineage>
</organism>
<dbReference type="AlphaFoldDB" id="A0A6J7DJ91"/>
<keyword evidence="1" id="KW-0472">Membrane</keyword>
<gene>
    <name evidence="2" type="ORF">UFOPK3376_00731</name>
</gene>
<reference evidence="2" key="1">
    <citation type="submission" date="2020-05" db="EMBL/GenBank/DDBJ databases">
        <authorList>
            <person name="Chiriac C."/>
            <person name="Salcher M."/>
            <person name="Ghai R."/>
            <person name="Kavagutti S V."/>
        </authorList>
    </citation>
    <scope>NUCLEOTIDE SEQUENCE</scope>
</reference>
<protein>
    <submittedName>
        <fullName evidence="2">Unannotated protein</fullName>
    </submittedName>
</protein>
<keyword evidence="1" id="KW-1133">Transmembrane helix</keyword>
<sequence>MLAGVSDKARRLLFSTAGVVVAWFLCVLFFWALRPLHDVVPVGISADGVHVSQSVTCNTLFQGSARDNTPLPTIVKPLAYPRQPCELVHTQAQQVFVVDVLGALLVLGGLAFVVVRARRLDDRSSVQAASAAVG</sequence>
<accession>A0A6J7DJ91</accession>
<feature type="transmembrane region" description="Helical" evidence="1">
    <location>
        <begin position="12"/>
        <end position="33"/>
    </location>
</feature>
<feature type="transmembrane region" description="Helical" evidence="1">
    <location>
        <begin position="96"/>
        <end position="115"/>
    </location>
</feature>
<name>A0A6J7DJ91_9ZZZZ</name>
<keyword evidence="1" id="KW-0812">Transmembrane</keyword>